<dbReference type="AlphaFoldDB" id="A0A5C5G143"/>
<reference evidence="3 4" key="1">
    <citation type="submission" date="2019-03" db="EMBL/GenBank/DDBJ databases">
        <title>Rhodosporidium diobovatum UCD-FST 08-225 genome sequencing, assembly, and annotation.</title>
        <authorList>
            <person name="Fakankun I.U."/>
            <person name="Fristensky B."/>
            <person name="Levin D.B."/>
        </authorList>
    </citation>
    <scope>NUCLEOTIDE SEQUENCE [LARGE SCALE GENOMIC DNA]</scope>
    <source>
        <strain evidence="3 4">UCD-FST 08-225</strain>
    </source>
</reference>
<organism evidence="3 4">
    <name type="scientific">Rhodotorula diobovata</name>
    <dbReference type="NCBI Taxonomy" id="5288"/>
    <lineage>
        <taxon>Eukaryota</taxon>
        <taxon>Fungi</taxon>
        <taxon>Dikarya</taxon>
        <taxon>Basidiomycota</taxon>
        <taxon>Pucciniomycotina</taxon>
        <taxon>Microbotryomycetes</taxon>
        <taxon>Sporidiobolales</taxon>
        <taxon>Sporidiobolaceae</taxon>
        <taxon>Rhodotorula</taxon>
    </lineage>
</organism>
<protein>
    <recommendedName>
        <fullName evidence="2">DUF7082 domain-containing protein</fullName>
    </recommendedName>
</protein>
<evidence type="ECO:0000256" key="1">
    <source>
        <dbReference type="SAM" id="MobiDB-lite"/>
    </source>
</evidence>
<proteinExistence type="predicted"/>
<accession>A0A5C5G143</accession>
<feature type="compositionally biased region" description="Polar residues" evidence="1">
    <location>
        <begin position="117"/>
        <end position="127"/>
    </location>
</feature>
<dbReference type="GO" id="GO:0005634">
    <property type="term" value="C:nucleus"/>
    <property type="evidence" value="ECO:0007669"/>
    <property type="project" value="TreeGrafter"/>
</dbReference>
<dbReference type="EMBL" id="SOZI01000019">
    <property type="protein sequence ID" value="TNY22830.1"/>
    <property type="molecule type" value="Genomic_DNA"/>
</dbReference>
<feature type="region of interest" description="Disordered" evidence="1">
    <location>
        <begin position="341"/>
        <end position="392"/>
    </location>
</feature>
<feature type="region of interest" description="Disordered" evidence="1">
    <location>
        <begin position="192"/>
        <end position="218"/>
    </location>
</feature>
<name>A0A5C5G143_9BASI</name>
<dbReference type="PANTHER" id="PTHR39463">
    <property type="entry name" value="MEDUSA"/>
    <property type="match status" value="1"/>
</dbReference>
<feature type="region of interest" description="Disordered" evidence="1">
    <location>
        <begin position="627"/>
        <end position="760"/>
    </location>
</feature>
<sequence length="872" mass="90702">MSFVASSRDDLYQPKASSSYDSYVTVPQGARTVPNSPSFGHHLPPRSSYPAYGAMNGAYDPSASTSAELLAPVNDHLVSPLVGHHSQPTSPLVGGPNGGAGAYFTTFDPAPGGVSSAPHSRQTSLETPRQGYHAVTGAPPPVRVVTPDDGAPPAPAAVPYGTSLRVVQWTPQRGDEGTQVTIILDAGAIRSARPSPVTGRPASFGTGSPALGAPLSSPHKPTIVNRRFAVLFGHAPAPTKFTRAQAIDGNGVGQSMSAGPNEEDAFVVLTAFVPARSAMSGPGERAMVFVQSVDTDSNAVVEQCIVGEWDPQVSNAVASTSSGMPATPERSRLGALKRSGDDLVSGREAPGLRSPHLAGGAGSVHGSPARSQGEWGAPPPHAQQQPHAGMHASPALSQHAFGAGAAGIDEQQQQQQQQAVPPPSPHSQAALAGYPRQPELVRTSQIHAPKNGYGATLSHKVILKLQGDLNTMAMGWSNEEWTNRRRLIQFWPQQDGNVINVGFRPIAQSEYVQNAIVISCIFRDEWNECFVTSVDAIYLLEALVGSRFTVEEKNRIRRNLEGFKPQTVSKSKPDAEPFFKLIMGFPNPKPRNIEKDVKVFPWKVLGPALKKIMSKYSANYPIGPDGTPIGLPPVVKEPTDDGSNDGNQSPHTTPHLGHAQISTSASATASPRVGGHLAPSPHIGHHHQGQQQQQQRSPHLAHAVPSTSASPHLGQYASASSSSGGGYRAGGNDGGSGGYYSSAPQSQSQGQGQAQGQQQQHLYPAAPDDYGVQRYGLHAQHSPHVGHSSPHLGGGASGGDGGGGGGGGGGSASGTPHLRSYSDGAAYSQAGAGGGGDGFDAPERHGRGQWMQGERSPGDEGEGSGAAPRVEP</sequence>
<evidence type="ECO:0000313" key="4">
    <source>
        <dbReference type="Proteomes" id="UP000311382"/>
    </source>
</evidence>
<dbReference type="Proteomes" id="UP000311382">
    <property type="component" value="Unassembled WGS sequence"/>
</dbReference>
<evidence type="ECO:0000313" key="3">
    <source>
        <dbReference type="EMBL" id="TNY22830.1"/>
    </source>
</evidence>
<dbReference type="OrthoDB" id="1751210at2759"/>
<dbReference type="STRING" id="5288.A0A5C5G143"/>
<feature type="region of interest" description="Disordered" evidence="1">
    <location>
        <begin position="780"/>
        <end position="872"/>
    </location>
</feature>
<feature type="compositionally biased region" description="Gly residues" evidence="1">
    <location>
        <begin position="792"/>
        <end position="812"/>
    </location>
</feature>
<feature type="region of interest" description="Disordered" evidence="1">
    <location>
        <begin position="112"/>
        <end position="139"/>
    </location>
</feature>
<gene>
    <name evidence="3" type="ORF">DMC30DRAFT_100764</name>
</gene>
<keyword evidence="4" id="KW-1185">Reference proteome</keyword>
<dbReference type="Pfam" id="PF23305">
    <property type="entry name" value="DUF7082"/>
    <property type="match status" value="1"/>
</dbReference>
<dbReference type="InterPro" id="IPR055509">
    <property type="entry name" value="DUF7082"/>
</dbReference>
<evidence type="ECO:0000259" key="2">
    <source>
        <dbReference type="Pfam" id="PF23305"/>
    </source>
</evidence>
<feature type="compositionally biased region" description="Low complexity" evidence="1">
    <location>
        <begin position="821"/>
        <end position="830"/>
    </location>
</feature>
<dbReference type="PANTHER" id="PTHR39463:SF1">
    <property type="entry name" value="MEDUSA"/>
    <property type="match status" value="1"/>
</dbReference>
<feature type="compositionally biased region" description="Gly residues" evidence="1">
    <location>
        <begin position="723"/>
        <end position="738"/>
    </location>
</feature>
<feature type="region of interest" description="Disordered" evidence="1">
    <location>
        <begin position="316"/>
        <end position="335"/>
    </location>
</feature>
<comment type="caution">
    <text evidence="3">The sequence shown here is derived from an EMBL/GenBank/DDBJ whole genome shotgun (WGS) entry which is preliminary data.</text>
</comment>
<feature type="region of interest" description="Disordered" evidence="1">
    <location>
        <begin position="405"/>
        <end position="431"/>
    </location>
</feature>
<feature type="compositionally biased region" description="Low complexity" evidence="1">
    <location>
        <begin position="739"/>
        <end position="760"/>
    </location>
</feature>
<feature type="domain" description="DUF7082" evidence="2">
    <location>
        <begin position="460"/>
        <end position="613"/>
    </location>
</feature>